<feature type="compositionally biased region" description="Basic and acidic residues" evidence="1">
    <location>
        <begin position="197"/>
        <end position="206"/>
    </location>
</feature>
<organism evidence="2 3">
    <name type="scientific">Clathrospora elynae</name>
    <dbReference type="NCBI Taxonomy" id="706981"/>
    <lineage>
        <taxon>Eukaryota</taxon>
        <taxon>Fungi</taxon>
        <taxon>Dikarya</taxon>
        <taxon>Ascomycota</taxon>
        <taxon>Pezizomycotina</taxon>
        <taxon>Dothideomycetes</taxon>
        <taxon>Pleosporomycetidae</taxon>
        <taxon>Pleosporales</taxon>
        <taxon>Diademaceae</taxon>
        <taxon>Clathrospora</taxon>
    </lineage>
</organism>
<keyword evidence="3" id="KW-1185">Reference proteome</keyword>
<protein>
    <submittedName>
        <fullName evidence="2">Uncharacterized protein</fullName>
    </submittedName>
</protein>
<dbReference type="AlphaFoldDB" id="A0A6A5S9N4"/>
<gene>
    <name evidence="2" type="ORF">EJ02DRAFT_298775</name>
</gene>
<proteinExistence type="predicted"/>
<reference evidence="2" key="1">
    <citation type="journal article" date="2020" name="Stud. Mycol.">
        <title>101 Dothideomycetes genomes: a test case for predicting lifestyles and emergence of pathogens.</title>
        <authorList>
            <person name="Haridas S."/>
            <person name="Albert R."/>
            <person name="Binder M."/>
            <person name="Bloem J."/>
            <person name="Labutti K."/>
            <person name="Salamov A."/>
            <person name="Andreopoulos B."/>
            <person name="Baker S."/>
            <person name="Barry K."/>
            <person name="Bills G."/>
            <person name="Bluhm B."/>
            <person name="Cannon C."/>
            <person name="Castanera R."/>
            <person name="Culley D."/>
            <person name="Daum C."/>
            <person name="Ezra D."/>
            <person name="Gonzalez J."/>
            <person name="Henrissat B."/>
            <person name="Kuo A."/>
            <person name="Liang C."/>
            <person name="Lipzen A."/>
            <person name="Lutzoni F."/>
            <person name="Magnuson J."/>
            <person name="Mondo S."/>
            <person name="Nolan M."/>
            <person name="Ohm R."/>
            <person name="Pangilinan J."/>
            <person name="Park H.-J."/>
            <person name="Ramirez L."/>
            <person name="Alfaro M."/>
            <person name="Sun H."/>
            <person name="Tritt A."/>
            <person name="Yoshinaga Y."/>
            <person name="Zwiers L.-H."/>
            <person name="Turgeon B."/>
            <person name="Goodwin S."/>
            <person name="Spatafora J."/>
            <person name="Crous P."/>
            <person name="Grigoriev I."/>
        </authorList>
    </citation>
    <scope>NUCLEOTIDE SEQUENCE</scope>
    <source>
        <strain evidence="2">CBS 161.51</strain>
    </source>
</reference>
<feature type="region of interest" description="Disordered" evidence="1">
    <location>
        <begin position="186"/>
        <end position="215"/>
    </location>
</feature>
<dbReference type="OrthoDB" id="3713149at2759"/>
<evidence type="ECO:0000313" key="3">
    <source>
        <dbReference type="Proteomes" id="UP000800038"/>
    </source>
</evidence>
<feature type="non-terminal residue" evidence="2">
    <location>
        <position position="337"/>
    </location>
</feature>
<feature type="non-terminal residue" evidence="2">
    <location>
        <position position="1"/>
    </location>
</feature>
<sequence length="337" mass="37981">ALLTPPKRSNLDSWFEDWLDTTRLMDEAAMPEIAGSRAQEDFIRAIRGLDESWATHQLTELIRKDQDGTEFTGILDLVAEYWSYNWRVRPIASSLGSFATLGVAEQSPTQGAQGAQGGQGNHDKNKSKKKDPTCICGDLHKFQDCPYVNHAKRRPSWQPDQQIIKKFEDVRAEQTWKASILRQVEEKLNRDSQSSSKRPEGLRDDGAPQSQNSSGSYAVLQTAITAKAEDHPPLINRWILDPGSNAHCVYAGGQLLQIEEWGEVELQVDTPSGRQPFKLTYVAYIPGFFTNVVGLSRCRSLDIHFNSGNNCLYQRVPSNPVCYLEYKDGHWLIDVDE</sequence>
<dbReference type="EMBL" id="ML976178">
    <property type="protein sequence ID" value="KAF1936623.1"/>
    <property type="molecule type" value="Genomic_DNA"/>
</dbReference>
<name>A0A6A5S9N4_9PLEO</name>
<feature type="region of interest" description="Disordered" evidence="1">
    <location>
        <begin position="108"/>
        <end position="131"/>
    </location>
</feature>
<accession>A0A6A5S9N4</accession>
<dbReference type="Proteomes" id="UP000800038">
    <property type="component" value="Unassembled WGS sequence"/>
</dbReference>
<evidence type="ECO:0000256" key="1">
    <source>
        <dbReference type="SAM" id="MobiDB-lite"/>
    </source>
</evidence>
<evidence type="ECO:0000313" key="2">
    <source>
        <dbReference type="EMBL" id="KAF1936623.1"/>
    </source>
</evidence>